<gene>
    <name evidence="9" type="primary">lnt</name>
    <name evidence="11" type="ORF">SAMN02982919_02728</name>
</gene>
<dbReference type="UniPathway" id="UPA00666"/>
<dbReference type="PANTHER" id="PTHR38686">
    <property type="entry name" value="APOLIPOPROTEIN N-ACYLTRANSFERASE"/>
    <property type="match status" value="1"/>
</dbReference>
<evidence type="ECO:0000256" key="9">
    <source>
        <dbReference type="HAMAP-Rule" id="MF_01148"/>
    </source>
</evidence>
<evidence type="ECO:0000313" key="11">
    <source>
        <dbReference type="EMBL" id="SER63056.1"/>
    </source>
</evidence>
<proteinExistence type="inferred from homology"/>
<sequence length="533" mass="58292">MTAPVTIPTALQGPWRGGVLAVLAGFAQAASLAWPSSGQPLWGLQWVSIAVLAWLVRPPVPWRLAAWYGGVFASAWLVGTFWWLFISMHTYGGLDAPLAVLAVLALAGFLASYYAAALALFAWLAPRNSRGLVAVSFGAAWLLAELARGTWWTGFPWGASGYAHVDGPLAVLARTVGVYGIGFVAATLAMLAVQAQRGDLRRLRTGLLGVALLGGLALLGWQRHCALEQCAPPLQPPTQPLTLALLQGNIPQDEKFQPGSGVPLALRWYAQELKRAQADLVIAPETAIPLLPQQLLPGYLEGLEQHYRTGPQAALLGIPLGDMRQGYTNSVLGWLPGPEAQYRYDKHHLVPFGEFIPPLFKWFTEMMNIPLGDFNRGALAQPPMHWRGQRIAPNICYEDLFGEELAARFIDPAQAPTIFVNFSNIAWFGDSLAIDQHLHISRMRALEFERPMVRATNTGATAVIDHRGVVTHQLPRHTRAVLIAQVRGHDGPPTPYAFWVARWGLWPMWLLAALVLLLTWHAQRSAARPVVAG</sequence>
<dbReference type="InterPro" id="IPR045378">
    <property type="entry name" value="LNT_N"/>
</dbReference>
<dbReference type="InterPro" id="IPR004563">
    <property type="entry name" value="Apolipo_AcylTrfase"/>
</dbReference>
<feature type="transmembrane region" description="Helical" evidence="9">
    <location>
        <begin position="205"/>
        <end position="221"/>
    </location>
</feature>
<comment type="catalytic activity">
    <reaction evidence="9">
        <text>N-terminal S-1,2-diacyl-sn-glyceryl-L-cysteinyl-[lipoprotein] + a glycerophospholipid = N-acyl-S-1,2-diacyl-sn-glyceryl-L-cysteinyl-[lipoprotein] + a 2-acyl-sn-glycero-3-phospholipid + H(+)</text>
        <dbReference type="Rhea" id="RHEA:48228"/>
        <dbReference type="Rhea" id="RHEA-COMP:14681"/>
        <dbReference type="Rhea" id="RHEA-COMP:14684"/>
        <dbReference type="ChEBI" id="CHEBI:15378"/>
        <dbReference type="ChEBI" id="CHEBI:136912"/>
        <dbReference type="ChEBI" id="CHEBI:140656"/>
        <dbReference type="ChEBI" id="CHEBI:140657"/>
        <dbReference type="ChEBI" id="CHEBI:140660"/>
        <dbReference type="EC" id="2.3.1.269"/>
    </reaction>
</comment>
<feature type="domain" description="CN hydrolase" evidence="10">
    <location>
        <begin position="246"/>
        <end position="488"/>
    </location>
</feature>
<feature type="transmembrane region" description="Helical" evidence="9">
    <location>
        <begin position="98"/>
        <end position="124"/>
    </location>
</feature>
<evidence type="ECO:0000259" key="10">
    <source>
        <dbReference type="PROSITE" id="PS50263"/>
    </source>
</evidence>
<evidence type="ECO:0000256" key="5">
    <source>
        <dbReference type="ARBA" id="ARBA00022692"/>
    </source>
</evidence>
<keyword evidence="7 9" id="KW-0472">Membrane</keyword>
<keyword evidence="3 9" id="KW-1003">Cell membrane</keyword>
<feature type="transmembrane region" description="Helical" evidence="9">
    <location>
        <begin position="39"/>
        <end position="56"/>
    </location>
</feature>
<dbReference type="HAMAP" id="MF_01148">
    <property type="entry name" value="Lnt"/>
    <property type="match status" value="1"/>
</dbReference>
<evidence type="ECO:0000256" key="4">
    <source>
        <dbReference type="ARBA" id="ARBA00022679"/>
    </source>
</evidence>
<dbReference type="GO" id="GO:0016410">
    <property type="term" value="F:N-acyltransferase activity"/>
    <property type="evidence" value="ECO:0007669"/>
    <property type="project" value="UniProtKB-UniRule"/>
</dbReference>
<accession>A0A1H9QRC6</accession>
<evidence type="ECO:0000256" key="8">
    <source>
        <dbReference type="ARBA" id="ARBA00023315"/>
    </source>
</evidence>
<feature type="transmembrane region" description="Helical" evidence="9">
    <location>
        <begin position="171"/>
        <end position="193"/>
    </location>
</feature>
<name>A0A1H9QRC6_9BURK</name>
<comment type="subcellular location">
    <subcellularLocation>
        <location evidence="1 9">Cell membrane</location>
        <topology evidence="1 9">Multi-pass membrane protein</topology>
    </subcellularLocation>
</comment>
<dbReference type="EMBL" id="FOGD01000011">
    <property type="protein sequence ID" value="SER63056.1"/>
    <property type="molecule type" value="Genomic_DNA"/>
</dbReference>
<feature type="transmembrane region" description="Helical" evidence="9">
    <location>
        <begin position="496"/>
        <end position="518"/>
    </location>
</feature>
<dbReference type="Pfam" id="PF00795">
    <property type="entry name" value="CN_hydrolase"/>
    <property type="match status" value="1"/>
</dbReference>
<keyword evidence="8 9" id="KW-0012">Acyltransferase</keyword>
<evidence type="ECO:0000256" key="1">
    <source>
        <dbReference type="ARBA" id="ARBA00004651"/>
    </source>
</evidence>
<dbReference type="AlphaFoldDB" id="A0A1H9QRC6"/>
<dbReference type="GO" id="GO:0005886">
    <property type="term" value="C:plasma membrane"/>
    <property type="evidence" value="ECO:0007669"/>
    <property type="project" value="UniProtKB-SubCell"/>
</dbReference>
<comment type="similarity">
    <text evidence="2 9">Belongs to the CN hydrolase family. Apolipoprotein N-acyltransferase subfamily.</text>
</comment>
<keyword evidence="4 9" id="KW-0808">Transferase</keyword>
<dbReference type="CDD" id="cd07571">
    <property type="entry name" value="ALP_N-acyl_transferase"/>
    <property type="match status" value="1"/>
</dbReference>
<dbReference type="Proteomes" id="UP000199766">
    <property type="component" value="Unassembled WGS sequence"/>
</dbReference>
<evidence type="ECO:0000256" key="3">
    <source>
        <dbReference type="ARBA" id="ARBA00022475"/>
    </source>
</evidence>
<evidence type="ECO:0000256" key="2">
    <source>
        <dbReference type="ARBA" id="ARBA00010065"/>
    </source>
</evidence>
<dbReference type="Gene3D" id="3.60.110.10">
    <property type="entry name" value="Carbon-nitrogen hydrolase"/>
    <property type="match status" value="1"/>
</dbReference>
<feature type="transmembrane region" description="Helical" evidence="9">
    <location>
        <begin position="131"/>
        <end position="151"/>
    </location>
</feature>
<evidence type="ECO:0000313" key="12">
    <source>
        <dbReference type="Proteomes" id="UP000199766"/>
    </source>
</evidence>
<dbReference type="InterPro" id="IPR003010">
    <property type="entry name" value="C-N_Hydrolase"/>
</dbReference>
<dbReference type="PANTHER" id="PTHR38686:SF1">
    <property type="entry name" value="APOLIPOPROTEIN N-ACYLTRANSFERASE"/>
    <property type="match status" value="1"/>
</dbReference>
<keyword evidence="5 9" id="KW-0812">Transmembrane</keyword>
<keyword evidence="12" id="KW-1185">Reference proteome</keyword>
<organism evidence="11 12">
    <name type="scientific">Giesbergeria anulus</name>
    <dbReference type="NCBI Taxonomy" id="180197"/>
    <lineage>
        <taxon>Bacteria</taxon>
        <taxon>Pseudomonadati</taxon>
        <taxon>Pseudomonadota</taxon>
        <taxon>Betaproteobacteria</taxon>
        <taxon>Burkholderiales</taxon>
        <taxon>Comamonadaceae</taxon>
        <taxon>Giesbergeria</taxon>
    </lineage>
</organism>
<dbReference type="OrthoDB" id="9804277at2"/>
<protein>
    <recommendedName>
        <fullName evidence="9">Apolipoprotein N-acyltransferase</fullName>
        <shortName evidence="9">ALP N-acyltransferase</shortName>
        <ecNumber evidence="9">2.3.1.269</ecNumber>
    </recommendedName>
</protein>
<comment type="function">
    <text evidence="9">Catalyzes the phospholipid dependent N-acylation of the N-terminal cysteine of apolipoprotein, the last step in lipoprotein maturation.</text>
</comment>
<dbReference type="GO" id="GO:0042158">
    <property type="term" value="P:lipoprotein biosynthetic process"/>
    <property type="evidence" value="ECO:0007669"/>
    <property type="project" value="UniProtKB-UniRule"/>
</dbReference>
<dbReference type="PROSITE" id="PS50263">
    <property type="entry name" value="CN_HYDROLASE"/>
    <property type="match status" value="1"/>
</dbReference>
<feature type="transmembrane region" description="Helical" evidence="9">
    <location>
        <begin position="65"/>
        <end position="86"/>
    </location>
</feature>
<evidence type="ECO:0000256" key="6">
    <source>
        <dbReference type="ARBA" id="ARBA00022989"/>
    </source>
</evidence>
<keyword evidence="6 9" id="KW-1133">Transmembrane helix</keyword>
<dbReference type="Pfam" id="PF20154">
    <property type="entry name" value="LNT_N"/>
    <property type="match status" value="1"/>
</dbReference>
<dbReference type="EC" id="2.3.1.269" evidence="9"/>
<dbReference type="STRING" id="180197.SAMN02982919_02728"/>
<keyword evidence="11" id="KW-0449">Lipoprotein</keyword>
<dbReference type="NCBIfam" id="TIGR00546">
    <property type="entry name" value="lnt"/>
    <property type="match status" value="1"/>
</dbReference>
<evidence type="ECO:0000256" key="7">
    <source>
        <dbReference type="ARBA" id="ARBA00023136"/>
    </source>
</evidence>
<comment type="pathway">
    <text evidence="9">Protein modification; lipoprotein biosynthesis (N-acyl transfer).</text>
</comment>
<dbReference type="SUPFAM" id="SSF56317">
    <property type="entry name" value="Carbon-nitrogen hydrolase"/>
    <property type="match status" value="1"/>
</dbReference>
<reference evidence="11 12" key="1">
    <citation type="submission" date="2016-10" db="EMBL/GenBank/DDBJ databases">
        <authorList>
            <person name="de Groot N.N."/>
        </authorList>
    </citation>
    <scope>NUCLEOTIDE SEQUENCE [LARGE SCALE GENOMIC DNA]</scope>
    <source>
        <strain evidence="11 12">ATCC 35958</strain>
    </source>
</reference>
<dbReference type="InterPro" id="IPR036526">
    <property type="entry name" value="C-N_Hydrolase_sf"/>
</dbReference>